<dbReference type="EMBL" id="JACEIK010000977">
    <property type="protein sequence ID" value="MCD7464579.1"/>
    <property type="molecule type" value="Genomic_DNA"/>
</dbReference>
<protein>
    <submittedName>
        <fullName evidence="1">Uncharacterized protein</fullName>
    </submittedName>
</protein>
<proteinExistence type="predicted"/>
<name>A0ABS8SZS4_DATST</name>
<evidence type="ECO:0000313" key="2">
    <source>
        <dbReference type="Proteomes" id="UP000823775"/>
    </source>
</evidence>
<accession>A0ABS8SZS4</accession>
<reference evidence="1 2" key="1">
    <citation type="journal article" date="2021" name="BMC Genomics">
        <title>Datura genome reveals duplications of psychoactive alkaloid biosynthetic genes and high mutation rate following tissue culture.</title>
        <authorList>
            <person name="Rajewski A."/>
            <person name="Carter-House D."/>
            <person name="Stajich J."/>
            <person name="Litt A."/>
        </authorList>
    </citation>
    <scope>NUCLEOTIDE SEQUENCE [LARGE SCALE GENOMIC DNA]</scope>
    <source>
        <strain evidence="1">AR-01</strain>
    </source>
</reference>
<evidence type="ECO:0000313" key="1">
    <source>
        <dbReference type="EMBL" id="MCD7464579.1"/>
    </source>
</evidence>
<organism evidence="1 2">
    <name type="scientific">Datura stramonium</name>
    <name type="common">Jimsonweed</name>
    <name type="synonym">Common thornapple</name>
    <dbReference type="NCBI Taxonomy" id="4076"/>
    <lineage>
        <taxon>Eukaryota</taxon>
        <taxon>Viridiplantae</taxon>
        <taxon>Streptophyta</taxon>
        <taxon>Embryophyta</taxon>
        <taxon>Tracheophyta</taxon>
        <taxon>Spermatophyta</taxon>
        <taxon>Magnoliopsida</taxon>
        <taxon>eudicotyledons</taxon>
        <taxon>Gunneridae</taxon>
        <taxon>Pentapetalae</taxon>
        <taxon>asterids</taxon>
        <taxon>lamiids</taxon>
        <taxon>Solanales</taxon>
        <taxon>Solanaceae</taxon>
        <taxon>Solanoideae</taxon>
        <taxon>Datureae</taxon>
        <taxon>Datura</taxon>
    </lineage>
</organism>
<gene>
    <name evidence="1" type="ORF">HAX54_053026</name>
</gene>
<comment type="caution">
    <text evidence="1">The sequence shown here is derived from an EMBL/GenBank/DDBJ whole genome shotgun (WGS) entry which is preliminary data.</text>
</comment>
<dbReference type="Proteomes" id="UP000823775">
    <property type="component" value="Unassembled WGS sequence"/>
</dbReference>
<keyword evidence="2" id="KW-1185">Reference proteome</keyword>
<sequence>MGARRVWESDMVVEELRKWKIVNRSDLLAQYLGLCIHPVSCGSTPRILQAFSHAYFFIFFLTHRLQSYATLGVSWIFHCVSQARRRSSSYFPSILDHAYAGPAIFRLLPTSLQPPKCPHDYNSKTSELEIFQYPKLRPF</sequence>